<dbReference type="Proteomes" id="UP000298416">
    <property type="component" value="Unassembled WGS sequence"/>
</dbReference>
<reference evidence="17" key="2">
    <citation type="submission" date="2020-08" db="EMBL/GenBank/DDBJ databases">
        <title>Plant Genome Project.</title>
        <authorList>
            <person name="Zhang R.-G."/>
        </authorList>
    </citation>
    <scope>NUCLEOTIDE SEQUENCE</scope>
    <source>
        <strain evidence="17">Huo1</strain>
        <tissue evidence="17">Leaf</tissue>
    </source>
</reference>
<dbReference type="PROSITE" id="PS00108">
    <property type="entry name" value="PROTEIN_KINASE_ST"/>
    <property type="match status" value="1"/>
</dbReference>
<dbReference type="GO" id="GO:0016020">
    <property type="term" value="C:membrane"/>
    <property type="evidence" value="ECO:0007669"/>
    <property type="project" value="UniProtKB-SubCell"/>
</dbReference>
<evidence type="ECO:0000256" key="12">
    <source>
        <dbReference type="ARBA" id="ARBA00023180"/>
    </source>
</evidence>
<keyword evidence="8" id="KW-0418">Kinase</keyword>
<dbReference type="InterPro" id="IPR011009">
    <property type="entry name" value="Kinase-like_dom_sf"/>
</dbReference>
<keyword evidence="7" id="KW-0547">Nucleotide-binding</keyword>
<comment type="catalytic activity">
    <reaction evidence="14">
        <text>L-seryl-[protein] + ATP = O-phospho-L-seryl-[protein] + ADP + H(+)</text>
        <dbReference type="Rhea" id="RHEA:17989"/>
        <dbReference type="Rhea" id="RHEA-COMP:9863"/>
        <dbReference type="Rhea" id="RHEA-COMP:11604"/>
        <dbReference type="ChEBI" id="CHEBI:15378"/>
        <dbReference type="ChEBI" id="CHEBI:29999"/>
        <dbReference type="ChEBI" id="CHEBI:30616"/>
        <dbReference type="ChEBI" id="CHEBI:83421"/>
        <dbReference type="ChEBI" id="CHEBI:456216"/>
        <dbReference type="EC" id="2.7.11.1"/>
    </reaction>
</comment>
<keyword evidence="11 15" id="KW-0472">Membrane</keyword>
<dbReference type="EC" id="2.7.11.1" evidence="2"/>
<gene>
    <name evidence="17" type="ORF">SASPL_125306</name>
</gene>
<evidence type="ECO:0000256" key="1">
    <source>
        <dbReference type="ARBA" id="ARBA00004479"/>
    </source>
</evidence>
<dbReference type="GO" id="GO:0005524">
    <property type="term" value="F:ATP binding"/>
    <property type="evidence" value="ECO:0007669"/>
    <property type="project" value="UniProtKB-KW"/>
</dbReference>
<proteinExistence type="predicted"/>
<keyword evidence="18" id="KW-1185">Reference proteome</keyword>
<feature type="domain" description="Protein kinase" evidence="16">
    <location>
        <begin position="20"/>
        <end position="326"/>
    </location>
</feature>
<feature type="transmembrane region" description="Helical" evidence="15">
    <location>
        <begin position="61"/>
        <end position="90"/>
    </location>
</feature>
<keyword evidence="5 15" id="KW-0812">Transmembrane</keyword>
<keyword evidence="4" id="KW-0808">Transferase</keyword>
<comment type="subcellular location">
    <subcellularLocation>
        <location evidence="1">Membrane</location>
        <topology evidence="1">Single-pass type I membrane protein</topology>
    </subcellularLocation>
</comment>
<dbReference type="AlphaFoldDB" id="A0A8X8XIM3"/>
<comment type="catalytic activity">
    <reaction evidence="13">
        <text>L-threonyl-[protein] + ATP = O-phospho-L-threonyl-[protein] + ADP + H(+)</text>
        <dbReference type="Rhea" id="RHEA:46608"/>
        <dbReference type="Rhea" id="RHEA-COMP:11060"/>
        <dbReference type="Rhea" id="RHEA-COMP:11605"/>
        <dbReference type="ChEBI" id="CHEBI:15378"/>
        <dbReference type="ChEBI" id="CHEBI:30013"/>
        <dbReference type="ChEBI" id="CHEBI:30616"/>
        <dbReference type="ChEBI" id="CHEBI:61977"/>
        <dbReference type="ChEBI" id="CHEBI:456216"/>
        <dbReference type="EC" id="2.7.11.1"/>
    </reaction>
</comment>
<dbReference type="GO" id="GO:0004674">
    <property type="term" value="F:protein serine/threonine kinase activity"/>
    <property type="evidence" value="ECO:0007669"/>
    <property type="project" value="UniProtKB-KW"/>
</dbReference>
<evidence type="ECO:0000256" key="2">
    <source>
        <dbReference type="ARBA" id="ARBA00012513"/>
    </source>
</evidence>
<evidence type="ECO:0000256" key="6">
    <source>
        <dbReference type="ARBA" id="ARBA00022729"/>
    </source>
</evidence>
<dbReference type="InterPro" id="IPR045874">
    <property type="entry name" value="LRK10/LRL21-25-like"/>
</dbReference>
<evidence type="ECO:0000256" key="15">
    <source>
        <dbReference type="SAM" id="Phobius"/>
    </source>
</evidence>
<evidence type="ECO:0000256" key="13">
    <source>
        <dbReference type="ARBA" id="ARBA00047899"/>
    </source>
</evidence>
<reference evidence="17" key="1">
    <citation type="submission" date="2018-01" db="EMBL/GenBank/DDBJ databases">
        <authorList>
            <person name="Mao J.F."/>
        </authorList>
    </citation>
    <scope>NUCLEOTIDE SEQUENCE</scope>
    <source>
        <strain evidence="17">Huo1</strain>
        <tissue evidence="17">Leaf</tissue>
    </source>
</reference>
<evidence type="ECO:0000256" key="5">
    <source>
        <dbReference type="ARBA" id="ARBA00022692"/>
    </source>
</evidence>
<keyword evidence="12" id="KW-0325">Glycoprotein</keyword>
<sequence>MNASEVPYTCGVDLIAMTSWYNFKDLNNVSLSEILESLLYGFELRICPWCETSKILLKQFLLFPVLILAGLLCGAVFTICGFATASLLLFDIHHLLFDIIYFRNVTGADERVNPLLAQGVVIIEKEVVTLTAARGTIGYVAPELINRVGYCAQGSKRGLVFDFMPNGSLEKYLFNQEMMNYLNWNTKFDIAVGIAQGIEYLHRGCDIQIFHFDIKPHNILLDQNIIPKISDFGLAKLYYAEKKVVTLTTARGIIGYVAPELINRGIGGVASKADVYSFGMLLMEMVGLNRVMKENKDDSTSISQIGYMTTLSKAGRLKLKGGGKQW</sequence>
<dbReference type="Pfam" id="PF07714">
    <property type="entry name" value="PK_Tyr_Ser-Thr"/>
    <property type="match status" value="1"/>
</dbReference>
<accession>A0A8X8XIM3</accession>
<dbReference type="Gene3D" id="1.10.510.10">
    <property type="entry name" value="Transferase(Phosphotransferase) domain 1"/>
    <property type="match status" value="1"/>
</dbReference>
<dbReference type="SMART" id="SM00220">
    <property type="entry name" value="S_TKc"/>
    <property type="match status" value="1"/>
</dbReference>
<dbReference type="PANTHER" id="PTHR27009">
    <property type="entry name" value="RUST RESISTANCE KINASE LR10-RELATED"/>
    <property type="match status" value="1"/>
</dbReference>
<comment type="caution">
    <text evidence="17">The sequence shown here is derived from an EMBL/GenBank/DDBJ whole genome shotgun (WGS) entry which is preliminary data.</text>
</comment>
<evidence type="ECO:0000256" key="3">
    <source>
        <dbReference type="ARBA" id="ARBA00022527"/>
    </source>
</evidence>
<evidence type="ECO:0000256" key="8">
    <source>
        <dbReference type="ARBA" id="ARBA00022777"/>
    </source>
</evidence>
<keyword evidence="10 15" id="KW-1133">Transmembrane helix</keyword>
<evidence type="ECO:0000313" key="17">
    <source>
        <dbReference type="EMBL" id="KAG6412623.1"/>
    </source>
</evidence>
<evidence type="ECO:0000256" key="11">
    <source>
        <dbReference type="ARBA" id="ARBA00023136"/>
    </source>
</evidence>
<evidence type="ECO:0000256" key="14">
    <source>
        <dbReference type="ARBA" id="ARBA00048679"/>
    </source>
</evidence>
<keyword evidence="9" id="KW-0067">ATP-binding</keyword>
<dbReference type="SUPFAM" id="SSF56112">
    <property type="entry name" value="Protein kinase-like (PK-like)"/>
    <property type="match status" value="1"/>
</dbReference>
<dbReference type="InterPro" id="IPR001245">
    <property type="entry name" value="Ser-Thr/Tyr_kinase_cat_dom"/>
</dbReference>
<dbReference type="EMBL" id="PNBA02000009">
    <property type="protein sequence ID" value="KAG6412623.1"/>
    <property type="molecule type" value="Genomic_DNA"/>
</dbReference>
<evidence type="ECO:0000256" key="7">
    <source>
        <dbReference type="ARBA" id="ARBA00022741"/>
    </source>
</evidence>
<dbReference type="PROSITE" id="PS50011">
    <property type="entry name" value="PROTEIN_KINASE_DOM"/>
    <property type="match status" value="1"/>
</dbReference>
<evidence type="ECO:0000256" key="4">
    <source>
        <dbReference type="ARBA" id="ARBA00022679"/>
    </source>
</evidence>
<dbReference type="InterPro" id="IPR008271">
    <property type="entry name" value="Ser/Thr_kinase_AS"/>
</dbReference>
<dbReference type="InterPro" id="IPR000719">
    <property type="entry name" value="Prot_kinase_dom"/>
</dbReference>
<organism evidence="17">
    <name type="scientific">Salvia splendens</name>
    <name type="common">Scarlet sage</name>
    <dbReference type="NCBI Taxonomy" id="180675"/>
    <lineage>
        <taxon>Eukaryota</taxon>
        <taxon>Viridiplantae</taxon>
        <taxon>Streptophyta</taxon>
        <taxon>Embryophyta</taxon>
        <taxon>Tracheophyta</taxon>
        <taxon>Spermatophyta</taxon>
        <taxon>Magnoliopsida</taxon>
        <taxon>eudicotyledons</taxon>
        <taxon>Gunneridae</taxon>
        <taxon>Pentapetalae</taxon>
        <taxon>asterids</taxon>
        <taxon>lamiids</taxon>
        <taxon>Lamiales</taxon>
        <taxon>Lamiaceae</taxon>
        <taxon>Nepetoideae</taxon>
        <taxon>Mentheae</taxon>
        <taxon>Salviinae</taxon>
        <taxon>Salvia</taxon>
        <taxon>Salvia subgen. Calosphace</taxon>
        <taxon>core Calosphace</taxon>
    </lineage>
</organism>
<protein>
    <recommendedName>
        <fullName evidence="2">non-specific serine/threonine protein kinase</fullName>
        <ecNumber evidence="2">2.7.11.1</ecNumber>
    </recommendedName>
</protein>
<name>A0A8X8XIM3_SALSN</name>
<evidence type="ECO:0000313" key="18">
    <source>
        <dbReference type="Proteomes" id="UP000298416"/>
    </source>
</evidence>
<evidence type="ECO:0000259" key="16">
    <source>
        <dbReference type="PROSITE" id="PS50011"/>
    </source>
</evidence>
<keyword evidence="3" id="KW-0723">Serine/threonine-protein kinase</keyword>
<dbReference type="FunFam" id="1.10.510.10:FF:001023">
    <property type="entry name" value="Os07g0541700 protein"/>
    <property type="match status" value="1"/>
</dbReference>
<evidence type="ECO:0000256" key="9">
    <source>
        <dbReference type="ARBA" id="ARBA00022840"/>
    </source>
</evidence>
<keyword evidence="6" id="KW-0732">Signal</keyword>
<evidence type="ECO:0000256" key="10">
    <source>
        <dbReference type="ARBA" id="ARBA00022989"/>
    </source>
</evidence>